<accession>A0A7X6BHH9</accession>
<dbReference type="InterPro" id="IPR004843">
    <property type="entry name" value="Calcineurin-like_PHP"/>
</dbReference>
<reference evidence="2 3" key="1">
    <citation type="submission" date="2020-03" db="EMBL/GenBank/DDBJ databases">
        <title>Genomic Encyclopedia of Type Strains, Phase IV (KMG-IV): sequencing the most valuable type-strain genomes for metagenomic binning, comparative biology and taxonomic classification.</title>
        <authorList>
            <person name="Goeker M."/>
        </authorList>
    </citation>
    <scope>NUCLEOTIDE SEQUENCE [LARGE SCALE GENOMIC DNA]</scope>
    <source>
        <strain evidence="2 3">DSM 16846</strain>
    </source>
</reference>
<dbReference type="AlphaFoldDB" id="A0A7X6BHH9"/>
<dbReference type="PANTHER" id="PTHR42850">
    <property type="entry name" value="METALLOPHOSPHOESTERASE"/>
    <property type="match status" value="1"/>
</dbReference>
<name>A0A7X6BHH9_9SPHN</name>
<dbReference type="PANTHER" id="PTHR42850:SF4">
    <property type="entry name" value="ZINC-DEPENDENT ENDOPOLYPHOSPHATASE"/>
    <property type="match status" value="1"/>
</dbReference>
<evidence type="ECO:0000313" key="3">
    <source>
        <dbReference type="Proteomes" id="UP000558192"/>
    </source>
</evidence>
<dbReference type="InterPro" id="IPR050126">
    <property type="entry name" value="Ap4A_hydrolase"/>
</dbReference>
<dbReference type="Pfam" id="PF00149">
    <property type="entry name" value="Metallophos"/>
    <property type="match status" value="1"/>
</dbReference>
<evidence type="ECO:0000259" key="1">
    <source>
        <dbReference type="Pfam" id="PF00149"/>
    </source>
</evidence>
<comment type="caution">
    <text evidence="2">The sequence shown here is derived from an EMBL/GenBank/DDBJ whole genome shotgun (WGS) entry which is preliminary data.</text>
</comment>
<proteinExistence type="predicted"/>
<keyword evidence="2" id="KW-0378">Hydrolase</keyword>
<dbReference type="GO" id="GO:0005737">
    <property type="term" value="C:cytoplasm"/>
    <property type="evidence" value="ECO:0007669"/>
    <property type="project" value="TreeGrafter"/>
</dbReference>
<sequence>MFRRFFQSPRAAARGQSGWRAYVVGDVHGCLDLLDKLLADIAEDHALRGPARGLIVLLGDLIDRGPDSAGVLKRLREFDRPDFRLVGLAGNHEEVLLKILAGDPTEVAGWLRFGGAETLLSYGVDAKELEALSPAAAQRRIAEAVPRQDRHFLEQLADSMRFGDFLLVHAGIRPGVPPEQQSLRDLRWIREPFLTDTRDHGMVVVHGHTISERVEAVGSRIGIDTGAYATGRLTALAIEGDRRWLIDTVDGLHETEKSLV</sequence>
<dbReference type="GO" id="GO:0008803">
    <property type="term" value="F:bis(5'-nucleosyl)-tetraphosphatase (symmetrical) activity"/>
    <property type="evidence" value="ECO:0007669"/>
    <property type="project" value="TreeGrafter"/>
</dbReference>
<dbReference type="RefSeq" id="WP_168069119.1">
    <property type="nucleotide sequence ID" value="NZ_JAATJC010000001.1"/>
</dbReference>
<evidence type="ECO:0000313" key="2">
    <source>
        <dbReference type="EMBL" id="NJC06126.1"/>
    </source>
</evidence>
<protein>
    <submittedName>
        <fullName evidence="2">Serine/threonine protein phosphatase 1</fullName>
        <ecNumber evidence="2">3.1.3.16</ecNumber>
    </submittedName>
</protein>
<dbReference type="GO" id="GO:0110154">
    <property type="term" value="P:RNA decapping"/>
    <property type="evidence" value="ECO:0007669"/>
    <property type="project" value="TreeGrafter"/>
</dbReference>
<dbReference type="Gene3D" id="3.60.21.10">
    <property type="match status" value="1"/>
</dbReference>
<dbReference type="EMBL" id="JAATJC010000001">
    <property type="protein sequence ID" value="NJC06126.1"/>
    <property type="molecule type" value="Genomic_DNA"/>
</dbReference>
<keyword evidence="3" id="KW-1185">Reference proteome</keyword>
<dbReference type="InterPro" id="IPR029052">
    <property type="entry name" value="Metallo-depent_PP-like"/>
</dbReference>
<dbReference type="EC" id="3.1.3.16" evidence="2"/>
<feature type="domain" description="Calcineurin-like phosphoesterase" evidence="1">
    <location>
        <begin position="22"/>
        <end position="209"/>
    </location>
</feature>
<organism evidence="2 3">
    <name type="scientific">Sphingomonas kaistensis</name>
    <dbReference type="NCBI Taxonomy" id="298708"/>
    <lineage>
        <taxon>Bacteria</taxon>
        <taxon>Pseudomonadati</taxon>
        <taxon>Pseudomonadota</taxon>
        <taxon>Alphaproteobacteria</taxon>
        <taxon>Sphingomonadales</taxon>
        <taxon>Sphingomonadaceae</taxon>
        <taxon>Sphingomonas</taxon>
    </lineage>
</organism>
<gene>
    <name evidence="2" type="ORF">GGQ97_001919</name>
</gene>
<dbReference type="Proteomes" id="UP000558192">
    <property type="component" value="Unassembled WGS sequence"/>
</dbReference>
<dbReference type="GO" id="GO:0004722">
    <property type="term" value="F:protein serine/threonine phosphatase activity"/>
    <property type="evidence" value="ECO:0007669"/>
    <property type="project" value="UniProtKB-EC"/>
</dbReference>
<dbReference type="SUPFAM" id="SSF56300">
    <property type="entry name" value="Metallo-dependent phosphatases"/>
    <property type="match status" value="1"/>
</dbReference>